<sequence>MKFTLASLAAIIASTSAVPTPSPMIRPDSLSLYTVSTGAIDYNSPTGRIFKNGHDSDVTTLLTFTFPDNTAGKTCQFNFALNDCLHCNPSPPTGTAQFDVYTSQAPADHSTTGWPSGNLRDEYVGRLQAIKPGVATYVPGFPVVGQGFPCPAGMTFGGELVGAGDNLDIQWDGKGEGPYFSVY</sequence>
<keyword evidence="1" id="KW-0732">Signal</keyword>
<evidence type="ECO:0000313" key="3">
    <source>
        <dbReference type="EMBL" id="OCK86167.1"/>
    </source>
</evidence>
<dbReference type="Pfam" id="PF09792">
    <property type="entry name" value="But2"/>
    <property type="match status" value="1"/>
</dbReference>
<evidence type="ECO:0000313" key="4">
    <source>
        <dbReference type="Proteomes" id="UP000250266"/>
    </source>
</evidence>
<evidence type="ECO:0000256" key="1">
    <source>
        <dbReference type="SAM" id="SignalP"/>
    </source>
</evidence>
<organism evidence="3 4">
    <name type="scientific">Lepidopterella palustris CBS 459.81</name>
    <dbReference type="NCBI Taxonomy" id="1314670"/>
    <lineage>
        <taxon>Eukaryota</taxon>
        <taxon>Fungi</taxon>
        <taxon>Dikarya</taxon>
        <taxon>Ascomycota</taxon>
        <taxon>Pezizomycotina</taxon>
        <taxon>Dothideomycetes</taxon>
        <taxon>Pleosporomycetidae</taxon>
        <taxon>Mytilinidiales</taxon>
        <taxon>Argynnaceae</taxon>
        <taxon>Lepidopterella</taxon>
    </lineage>
</organism>
<dbReference type="EMBL" id="KV744808">
    <property type="protein sequence ID" value="OCK86167.1"/>
    <property type="molecule type" value="Genomic_DNA"/>
</dbReference>
<keyword evidence="4" id="KW-1185">Reference proteome</keyword>
<protein>
    <recommendedName>
        <fullName evidence="2">Ubiquitin 3 binding protein But2 C-terminal domain-containing protein</fullName>
    </recommendedName>
</protein>
<dbReference type="OrthoDB" id="5356630at2759"/>
<dbReference type="Proteomes" id="UP000250266">
    <property type="component" value="Unassembled WGS sequence"/>
</dbReference>
<name>A0A8E2ELF7_9PEZI</name>
<dbReference type="InterPro" id="IPR018620">
    <property type="entry name" value="Ubiquitin3-bd_protein_But2_C"/>
</dbReference>
<feature type="domain" description="Ubiquitin 3 binding protein But2 C-terminal" evidence="2">
    <location>
        <begin position="55"/>
        <end position="171"/>
    </location>
</feature>
<reference evidence="3 4" key="1">
    <citation type="journal article" date="2016" name="Nat. Commun.">
        <title>Ectomycorrhizal ecology is imprinted in the genome of the dominant symbiotic fungus Cenococcum geophilum.</title>
        <authorList>
            <consortium name="DOE Joint Genome Institute"/>
            <person name="Peter M."/>
            <person name="Kohler A."/>
            <person name="Ohm R.A."/>
            <person name="Kuo A."/>
            <person name="Krutzmann J."/>
            <person name="Morin E."/>
            <person name="Arend M."/>
            <person name="Barry K.W."/>
            <person name="Binder M."/>
            <person name="Choi C."/>
            <person name="Clum A."/>
            <person name="Copeland A."/>
            <person name="Grisel N."/>
            <person name="Haridas S."/>
            <person name="Kipfer T."/>
            <person name="LaButti K."/>
            <person name="Lindquist E."/>
            <person name="Lipzen A."/>
            <person name="Maire R."/>
            <person name="Meier B."/>
            <person name="Mihaltcheva S."/>
            <person name="Molinier V."/>
            <person name="Murat C."/>
            <person name="Poggeler S."/>
            <person name="Quandt C.A."/>
            <person name="Sperisen C."/>
            <person name="Tritt A."/>
            <person name="Tisserant E."/>
            <person name="Crous P.W."/>
            <person name="Henrissat B."/>
            <person name="Nehls U."/>
            <person name="Egli S."/>
            <person name="Spatafora J.W."/>
            <person name="Grigoriev I.V."/>
            <person name="Martin F.M."/>
        </authorList>
    </citation>
    <scope>NUCLEOTIDE SEQUENCE [LARGE SCALE GENOMIC DNA]</scope>
    <source>
        <strain evidence="3 4">CBS 459.81</strain>
    </source>
</reference>
<feature type="chain" id="PRO_5034959231" description="Ubiquitin 3 binding protein But2 C-terminal domain-containing protein" evidence="1">
    <location>
        <begin position="18"/>
        <end position="183"/>
    </location>
</feature>
<dbReference type="AlphaFoldDB" id="A0A8E2ELF7"/>
<proteinExistence type="predicted"/>
<evidence type="ECO:0000259" key="2">
    <source>
        <dbReference type="Pfam" id="PF09792"/>
    </source>
</evidence>
<accession>A0A8E2ELF7</accession>
<gene>
    <name evidence="3" type="ORF">K432DRAFT_376974</name>
</gene>
<feature type="signal peptide" evidence="1">
    <location>
        <begin position="1"/>
        <end position="17"/>
    </location>
</feature>